<dbReference type="Gene3D" id="3.10.180.10">
    <property type="entry name" value="2,3-Dihydroxybiphenyl 1,2-Dioxygenase, domain 1"/>
    <property type="match status" value="1"/>
</dbReference>
<evidence type="ECO:0000313" key="2">
    <source>
        <dbReference type="EMBL" id="KPB02802.1"/>
    </source>
</evidence>
<evidence type="ECO:0000259" key="1">
    <source>
        <dbReference type="PROSITE" id="PS51819"/>
    </source>
</evidence>
<proteinExistence type="predicted"/>
<dbReference type="EMBL" id="JXMU01000001">
    <property type="protein sequence ID" value="KPB02802.1"/>
    <property type="molecule type" value="Genomic_DNA"/>
</dbReference>
<protein>
    <submittedName>
        <fullName evidence="2">Glyoxalase</fullName>
    </submittedName>
</protein>
<dbReference type="STRING" id="1514904.SU32_00510"/>
<dbReference type="InterPro" id="IPR037523">
    <property type="entry name" value="VOC_core"/>
</dbReference>
<dbReference type="Pfam" id="PF00903">
    <property type="entry name" value="Glyoxalase"/>
    <property type="match status" value="1"/>
</dbReference>
<dbReference type="InterPro" id="IPR004360">
    <property type="entry name" value="Glyas_Fos-R_dOase_dom"/>
</dbReference>
<reference evidence="2 3" key="1">
    <citation type="submission" date="2015-01" db="EMBL/GenBank/DDBJ databases">
        <title>Ahrensia donghaiensis sp. nov., a novel dimethylsulphoniopropionate-cleavage bacterium isolated from seawater and emended descriptions of the genus Ahrensia and Ahrensia kielensis.</title>
        <authorList>
            <person name="Liu J."/>
        </authorList>
    </citation>
    <scope>NUCLEOTIDE SEQUENCE [LARGE SCALE GENOMIC DNA]</scope>
    <source>
        <strain evidence="2 3">LZD062</strain>
    </source>
</reference>
<keyword evidence="3" id="KW-1185">Reference proteome</keyword>
<dbReference type="RefSeq" id="WP_053997360.1">
    <property type="nucleotide sequence ID" value="NZ_JXMU01000001.1"/>
</dbReference>
<feature type="domain" description="VOC" evidence="1">
    <location>
        <begin position="2"/>
        <end position="115"/>
    </location>
</feature>
<gene>
    <name evidence="2" type="ORF">SU32_00510</name>
</gene>
<name>A0A0N0E8Y5_9HYPH</name>
<evidence type="ECO:0000313" key="3">
    <source>
        <dbReference type="Proteomes" id="UP000038011"/>
    </source>
</evidence>
<dbReference type="AlphaFoldDB" id="A0A0N0E8Y5"/>
<dbReference type="PATRIC" id="fig|1514904.3.peg.104"/>
<dbReference type="Proteomes" id="UP000038011">
    <property type="component" value="Unassembled WGS sequence"/>
</dbReference>
<dbReference type="PROSITE" id="PS51819">
    <property type="entry name" value="VOC"/>
    <property type="match status" value="1"/>
</dbReference>
<sequence>MVVKRIVPNFTHNDPVEAARFYQSLFDLDIVMDHGWIVSLASKEATTPQISVASQGGSGTAVPSVSIEVDNVDRVYEKALKLGADIVYDITDEDWGVRRFYVRDPSGMILNVLSHM</sequence>
<accession>A0A0N0E8Y5</accession>
<dbReference type="SUPFAM" id="SSF54593">
    <property type="entry name" value="Glyoxalase/Bleomycin resistance protein/Dihydroxybiphenyl dioxygenase"/>
    <property type="match status" value="1"/>
</dbReference>
<dbReference type="OrthoDB" id="9798201at2"/>
<comment type="caution">
    <text evidence="2">The sequence shown here is derived from an EMBL/GenBank/DDBJ whole genome shotgun (WGS) entry which is preliminary data.</text>
</comment>
<organism evidence="2 3">
    <name type="scientific">Ahrensia marina</name>
    <dbReference type="NCBI Taxonomy" id="1514904"/>
    <lineage>
        <taxon>Bacteria</taxon>
        <taxon>Pseudomonadati</taxon>
        <taxon>Pseudomonadota</taxon>
        <taxon>Alphaproteobacteria</taxon>
        <taxon>Hyphomicrobiales</taxon>
        <taxon>Ahrensiaceae</taxon>
        <taxon>Ahrensia</taxon>
    </lineage>
</organism>
<dbReference type="InterPro" id="IPR029068">
    <property type="entry name" value="Glyas_Bleomycin-R_OHBP_Dase"/>
</dbReference>